<dbReference type="InterPro" id="IPR002539">
    <property type="entry name" value="MaoC-like_dom"/>
</dbReference>
<keyword evidence="3" id="KW-1185">Reference proteome</keyword>
<keyword evidence="2" id="KW-0614">Plasmid</keyword>
<dbReference type="HOGENOM" id="CLU_094876_1_0_5"/>
<reference evidence="2 3" key="1">
    <citation type="journal article" date="2014" name="BMC Genomics">
        <title>Architecture and functions of a multipartite genome of the methylotrophic bacterium Paracoccus aminophilus JCM 7686, containing primary and secondary chromids.</title>
        <authorList>
            <person name="Dziewit L."/>
            <person name="Czarnecki J."/>
            <person name="Wibberg D."/>
            <person name="Radlinska M."/>
            <person name="Mrozek P."/>
            <person name="Szymczak M."/>
            <person name="Schluter A."/>
            <person name="Puhler A."/>
            <person name="Bartosik D."/>
        </authorList>
    </citation>
    <scope>NUCLEOTIDE SEQUENCE [LARGE SCALE GENOMIC DNA]</scope>
    <source>
        <strain evidence="2">JCM 7686</strain>
        <plasmid evidence="3">Plasmid pAMI4</plasmid>
    </source>
</reference>
<dbReference type="Proteomes" id="UP000015480">
    <property type="component" value="Plasmid pAMI4"/>
</dbReference>
<evidence type="ECO:0000313" key="3">
    <source>
        <dbReference type="Proteomes" id="UP000015480"/>
    </source>
</evidence>
<name>S5XU00_PARAH</name>
<dbReference type="RefSeq" id="WP_020952473.1">
    <property type="nucleotide sequence ID" value="NC_022049.1"/>
</dbReference>
<protein>
    <submittedName>
        <fullName evidence="2">MaoC-like dehydratase</fullName>
    </submittedName>
</protein>
<sequence>MANDIKARDSADQVAPLRPLYLEDLAVGQEFTSRSYPLDEAAIIAFARQYDPQPFHIDPEAAKDTFFQGLAASGWQTMAITMRLLTESLPIGSGLIGAGAEIGWPQPTRPGDALHTVARVLEITPSRSKPDRGFVTVHTQTLNQRGEVLQNVTTRILTFRRPA</sequence>
<dbReference type="Gene3D" id="3.10.129.10">
    <property type="entry name" value="Hotdog Thioesterase"/>
    <property type="match status" value="1"/>
</dbReference>
<dbReference type="CDD" id="cd03454">
    <property type="entry name" value="YdeM"/>
    <property type="match status" value="1"/>
</dbReference>
<dbReference type="PANTHER" id="PTHR43664:SF1">
    <property type="entry name" value="BETA-METHYLMALYL-COA DEHYDRATASE"/>
    <property type="match status" value="1"/>
</dbReference>
<evidence type="ECO:0000313" key="2">
    <source>
        <dbReference type="EMBL" id="AGT10989.1"/>
    </source>
</evidence>
<dbReference type="AlphaFoldDB" id="S5XU00"/>
<gene>
    <name evidence="2" type="ORF">JCM7686_pAMI4p299</name>
</gene>
<dbReference type="KEGG" id="pami:JCM7686_pAMI4p299"/>
<evidence type="ECO:0000259" key="1">
    <source>
        <dbReference type="Pfam" id="PF01575"/>
    </source>
</evidence>
<dbReference type="InterPro" id="IPR029069">
    <property type="entry name" value="HotDog_dom_sf"/>
</dbReference>
<feature type="domain" description="MaoC-like" evidence="1">
    <location>
        <begin position="27"/>
        <end position="129"/>
    </location>
</feature>
<dbReference type="OrthoDB" id="9797938at2"/>
<dbReference type="SUPFAM" id="SSF54637">
    <property type="entry name" value="Thioesterase/thiol ester dehydrase-isomerase"/>
    <property type="match status" value="1"/>
</dbReference>
<organism evidence="2 3">
    <name type="scientific">Paracoccus aminophilus JCM 7686</name>
    <dbReference type="NCBI Taxonomy" id="1367847"/>
    <lineage>
        <taxon>Bacteria</taxon>
        <taxon>Pseudomonadati</taxon>
        <taxon>Pseudomonadota</taxon>
        <taxon>Alphaproteobacteria</taxon>
        <taxon>Rhodobacterales</taxon>
        <taxon>Paracoccaceae</taxon>
        <taxon>Paracoccus</taxon>
    </lineage>
</organism>
<proteinExistence type="predicted"/>
<dbReference type="InterPro" id="IPR052342">
    <property type="entry name" value="MCH/BMMD"/>
</dbReference>
<dbReference type="EMBL" id="CP006652">
    <property type="protein sequence ID" value="AGT10989.1"/>
    <property type="molecule type" value="Genomic_DNA"/>
</dbReference>
<dbReference type="PANTHER" id="PTHR43664">
    <property type="entry name" value="MONOAMINE OXIDASE-RELATED"/>
    <property type="match status" value="1"/>
</dbReference>
<dbReference type="PATRIC" id="fig|1367847.3.peg.3947"/>
<geneLocation type="plasmid" evidence="2 3">
    <name>pAMI4</name>
</geneLocation>
<accession>S5XU00</accession>
<dbReference type="Pfam" id="PF01575">
    <property type="entry name" value="MaoC_dehydratas"/>
    <property type="match status" value="1"/>
</dbReference>
<dbReference type="eggNOG" id="COG2030">
    <property type="taxonomic scope" value="Bacteria"/>
</dbReference>